<dbReference type="CDD" id="cd02209">
    <property type="entry name" value="cupin_XRE_C"/>
    <property type="match status" value="1"/>
</dbReference>
<dbReference type="Pfam" id="PF01381">
    <property type="entry name" value="HTH_3"/>
    <property type="match status" value="1"/>
</dbReference>
<dbReference type="SMART" id="SM00530">
    <property type="entry name" value="HTH_XRE"/>
    <property type="match status" value="1"/>
</dbReference>
<dbReference type="InterPro" id="IPR013096">
    <property type="entry name" value="Cupin_2"/>
</dbReference>
<gene>
    <name evidence="3" type="ORF">IAA16_08500</name>
</gene>
<dbReference type="Pfam" id="PF07883">
    <property type="entry name" value="Cupin_2"/>
    <property type="match status" value="1"/>
</dbReference>
<evidence type="ECO:0000313" key="4">
    <source>
        <dbReference type="Proteomes" id="UP000823914"/>
    </source>
</evidence>
<feature type="domain" description="HTH cro/C1-type" evidence="2">
    <location>
        <begin position="17"/>
        <end position="71"/>
    </location>
</feature>
<dbReference type="Gene3D" id="2.60.120.10">
    <property type="entry name" value="Jelly Rolls"/>
    <property type="match status" value="1"/>
</dbReference>
<dbReference type="EMBL" id="JAHLFV010000197">
    <property type="protein sequence ID" value="MBU3850591.1"/>
    <property type="molecule type" value="Genomic_DNA"/>
</dbReference>
<dbReference type="InterPro" id="IPR011051">
    <property type="entry name" value="RmlC_Cupin_sf"/>
</dbReference>
<dbReference type="GO" id="GO:0003677">
    <property type="term" value="F:DNA binding"/>
    <property type="evidence" value="ECO:0007669"/>
    <property type="project" value="UniProtKB-KW"/>
</dbReference>
<protein>
    <submittedName>
        <fullName evidence="3">Helix-turn-helix domain-containing protein</fullName>
    </submittedName>
</protein>
<comment type="caution">
    <text evidence="3">The sequence shown here is derived from an EMBL/GenBank/DDBJ whole genome shotgun (WGS) entry which is preliminary data.</text>
</comment>
<dbReference type="InterPro" id="IPR014710">
    <property type="entry name" value="RmlC-like_jellyroll"/>
</dbReference>
<dbReference type="PANTHER" id="PTHR46797">
    <property type="entry name" value="HTH-TYPE TRANSCRIPTIONAL REGULATOR"/>
    <property type="match status" value="1"/>
</dbReference>
<organism evidence="3 4">
    <name type="scientific">Candidatus Treponema excrementipullorum</name>
    <dbReference type="NCBI Taxonomy" id="2838768"/>
    <lineage>
        <taxon>Bacteria</taxon>
        <taxon>Pseudomonadati</taxon>
        <taxon>Spirochaetota</taxon>
        <taxon>Spirochaetia</taxon>
        <taxon>Spirochaetales</taxon>
        <taxon>Treponemataceae</taxon>
        <taxon>Treponema</taxon>
    </lineage>
</organism>
<dbReference type="InterPro" id="IPR010982">
    <property type="entry name" value="Lambda_DNA-bd_dom_sf"/>
</dbReference>
<evidence type="ECO:0000259" key="2">
    <source>
        <dbReference type="PROSITE" id="PS50943"/>
    </source>
</evidence>
<evidence type="ECO:0000313" key="3">
    <source>
        <dbReference type="EMBL" id="MBU3850591.1"/>
    </source>
</evidence>
<dbReference type="GO" id="GO:0005829">
    <property type="term" value="C:cytosol"/>
    <property type="evidence" value="ECO:0007669"/>
    <property type="project" value="TreeGrafter"/>
</dbReference>
<dbReference type="InterPro" id="IPR050807">
    <property type="entry name" value="TransReg_Diox_bact_type"/>
</dbReference>
<reference evidence="3" key="2">
    <citation type="submission" date="2021-04" db="EMBL/GenBank/DDBJ databases">
        <authorList>
            <person name="Gilroy R."/>
        </authorList>
    </citation>
    <scope>NUCLEOTIDE SEQUENCE</scope>
    <source>
        <strain evidence="3">Gambia15-2214</strain>
    </source>
</reference>
<dbReference type="AlphaFoldDB" id="A0A9E2NZB3"/>
<dbReference type="Proteomes" id="UP000823914">
    <property type="component" value="Unassembled WGS sequence"/>
</dbReference>
<dbReference type="InterPro" id="IPR001387">
    <property type="entry name" value="Cro/C1-type_HTH"/>
</dbReference>
<name>A0A9E2NZB3_9SPIR</name>
<keyword evidence="1" id="KW-0238">DNA-binding</keyword>
<dbReference type="PANTHER" id="PTHR46797:SF1">
    <property type="entry name" value="METHYLPHOSPHONATE SYNTHASE"/>
    <property type="match status" value="1"/>
</dbReference>
<dbReference type="SUPFAM" id="SSF51182">
    <property type="entry name" value="RmlC-like cupins"/>
    <property type="match status" value="1"/>
</dbReference>
<accession>A0A9E2NZB3</accession>
<reference evidence="3" key="1">
    <citation type="journal article" date="2021" name="PeerJ">
        <title>Extensive microbial diversity within the chicken gut microbiome revealed by metagenomics and culture.</title>
        <authorList>
            <person name="Gilroy R."/>
            <person name="Ravi A."/>
            <person name="Getino M."/>
            <person name="Pursley I."/>
            <person name="Horton D.L."/>
            <person name="Alikhan N.F."/>
            <person name="Baker D."/>
            <person name="Gharbi K."/>
            <person name="Hall N."/>
            <person name="Watson M."/>
            <person name="Adriaenssens E.M."/>
            <person name="Foster-Nyarko E."/>
            <person name="Jarju S."/>
            <person name="Secka A."/>
            <person name="Antonio M."/>
            <person name="Oren A."/>
            <person name="Chaudhuri R.R."/>
            <person name="La Ragione R."/>
            <person name="Hildebrand F."/>
            <person name="Pallen M.J."/>
        </authorList>
    </citation>
    <scope>NUCLEOTIDE SEQUENCE</scope>
    <source>
        <strain evidence="3">Gambia15-2214</strain>
    </source>
</reference>
<sequence length="195" mass="22155">MMPTQNKKNPFRFGEKLRTVRERKGYTLKVVAQRAGVSESLVSQIERNKVSPAIDTLLTLADVLDINLEFLFEEYRRERPVQVIRADERRTVEEESAIYEELAKPTEGDGKHSIESYIVKLPPNNQTHRGSYGHLGRELGFIIEGKAELHYESKIYELNVGDSVSFSASSPHVLINIGDTTLTALWVVTPPQRFV</sequence>
<dbReference type="GO" id="GO:0003700">
    <property type="term" value="F:DNA-binding transcription factor activity"/>
    <property type="evidence" value="ECO:0007669"/>
    <property type="project" value="TreeGrafter"/>
</dbReference>
<dbReference type="Gene3D" id="1.10.260.40">
    <property type="entry name" value="lambda repressor-like DNA-binding domains"/>
    <property type="match status" value="1"/>
</dbReference>
<evidence type="ECO:0000256" key="1">
    <source>
        <dbReference type="ARBA" id="ARBA00023125"/>
    </source>
</evidence>
<proteinExistence type="predicted"/>
<dbReference type="CDD" id="cd00093">
    <property type="entry name" value="HTH_XRE"/>
    <property type="match status" value="1"/>
</dbReference>
<dbReference type="SUPFAM" id="SSF47413">
    <property type="entry name" value="lambda repressor-like DNA-binding domains"/>
    <property type="match status" value="1"/>
</dbReference>
<dbReference type="PROSITE" id="PS50943">
    <property type="entry name" value="HTH_CROC1"/>
    <property type="match status" value="1"/>
</dbReference>